<feature type="domain" description="Helicase C-terminal" evidence="10">
    <location>
        <begin position="556"/>
        <end position="731"/>
    </location>
</feature>
<evidence type="ECO:0000256" key="6">
    <source>
        <dbReference type="ARBA" id="ARBA00060772"/>
    </source>
</evidence>
<name>E0VS89_PEDHC</name>
<dbReference type="eggNOG" id="KOG1902">
    <property type="taxonomic scope" value="Eukaryota"/>
</dbReference>
<dbReference type="InterPro" id="IPR014001">
    <property type="entry name" value="Helicase_ATP-bd"/>
</dbReference>
<dbReference type="SMART" id="SM00847">
    <property type="entry name" value="HA2"/>
    <property type="match status" value="1"/>
</dbReference>
<dbReference type="InParanoid" id="E0VS89"/>
<dbReference type="InterPro" id="IPR011545">
    <property type="entry name" value="DEAD/DEAH_box_helicase_dom"/>
</dbReference>
<dbReference type="Pfam" id="PF26026">
    <property type="entry name" value="RNA_hel_CTD"/>
    <property type="match status" value="1"/>
</dbReference>
<dbReference type="CDD" id="cd21134">
    <property type="entry name" value="YTH"/>
    <property type="match status" value="1"/>
</dbReference>
<dbReference type="FunFam" id="1.20.120.1080:FF:000008">
    <property type="entry name" value="probable ATP-dependent RNA helicase YTHDC2"/>
    <property type="match status" value="1"/>
</dbReference>
<dbReference type="GO" id="GO:0004386">
    <property type="term" value="F:helicase activity"/>
    <property type="evidence" value="ECO:0007669"/>
    <property type="project" value="UniProtKB-KW"/>
</dbReference>
<dbReference type="SMART" id="SM00490">
    <property type="entry name" value="HELICc"/>
    <property type="match status" value="1"/>
</dbReference>
<evidence type="ECO:0000256" key="3">
    <source>
        <dbReference type="ARBA" id="ARBA00022806"/>
    </source>
</evidence>
<dbReference type="VEuPathDB" id="VectorBase:PHUM413470"/>
<feature type="repeat" description="ANK" evidence="7">
    <location>
        <begin position="456"/>
        <end position="488"/>
    </location>
</feature>
<dbReference type="GO" id="GO:0005524">
    <property type="term" value="F:ATP binding"/>
    <property type="evidence" value="ECO:0007669"/>
    <property type="project" value="UniProtKB-KW"/>
</dbReference>
<dbReference type="EMBL" id="AAZO01005080">
    <property type="status" value="NOT_ANNOTATED_CDS"/>
    <property type="molecule type" value="Genomic_DNA"/>
</dbReference>
<dbReference type="SMART" id="SM00487">
    <property type="entry name" value="DEXDc"/>
    <property type="match status" value="1"/>
</dbReference>
<dbReference type="Pfam" id="PF21010">
    <property type="entry name" value="HA2_C"/>
    <property type="match status" value="1"/>
</dbReference>
<dbReference type="InterPro" id="IPR048333">
    <property type="entry name" value="HA2_WH"/>
</dbReference>
<keyword evidence="1" id="KW-0547">Nucleotide-binding</keyword>
<dbReference type="SUPFAM" id="SSF52540">
    <property type="entry name" value="P-loop containing nucleoside triphosphate hydrolases"/>
    <property type="match status" value="2"/>
</dbReference>
<feature type="domain" description="YTH" evidence="8">
    <location>
        <begin position="1201"/>
        <end position="1324"/>
    </location>
</feature>
<dbReference type="eggNOG" id="KOG0920">
    <property type="taxonomic scope" value="Eukaryota"/>
</dbReference>
<dbReference type="GO" id="GO:0016787">
    <property type="term" value="F:hydrolase activity"/>
    <property type="evidence" value="ECO:0007669"/>
    <property type="project" value="UniProtKB-KW"/>
</dbReference>
<dbReference type="KEGG" id="phu:Phum_PHUM413470"/>
<dbReference type="Gene3D" id="1.20.120.1080">
    <property type="match status" value="1"/>
</dbReference>
<dbReference type="InterPro" id="IPR027417">
    <property type="entry name" value="P-loop_NTPase"/>
</dbReference>
<dbReference type="PANTHER" id="PTHR18934:SF213">
    <property type="entry name" value="3'-5' RNA HELICASE YTHDC2"/>
    <property type="match status" value="1"/>
</dbReference>
<reference evidence="11" key="2">
    <citation type="submission" date="2007-04" db="EMBL/GenBank/DDBJ databases">
        <title>The genome of the human body louse.</title>
        <authorList>
            <consortium name="The Human Body Louse Genome Consortium"/>
            <person name="Kirkness E."/>
            <person name="Walenz B."/>
            <person name="Hass B."/>
            <person name="Bruggner R."/>
            <person name="Strausberg R."/>
        </authorList>
    </citation>
    <scope>NUCLEOTIDE SEQUENCE</scope>
    <source>
        <strain evidence="11">USDA</strain>
    </source>
</reference>
<dbReference type="InterPro" id="IPR011709">
    <property type="entry name" value="DEAD-box_helicase_OB_fold"/>
</dbReference>
<dbReference type="OMA" id="EWIKRAN"/>
<reference evidence="12" key="3">
    <citation type="submission" date="2021-02" db="UniProtKB">
        <authorList>
            <consortium name="EnsemblMetazoa"/>
        </authorList>
    </citation>
    <scope>IDENTIFICATION</scope>
    <source>
        <strain evidence="12">USDA</strain>
    </source>
</reference>
<dbReference type="EnsemblMetazoa" id="PHUM413470-RA">
    <property type="protein sequence ID" value="PHUM413470-PA"/>
    <property type="gene ID" value="PHUM413470"/>
</dbReference>
<dbReference type="Gene3D" id="1.25.40.20">
    <property type="entry name" value="Ankyrin repeat-containing domain"/>
    <property type="match status" value="1"/>
</dbReference>
<dbReference type="InterPro" id="IPR001650">
    <property type="entry name" value="Helicase_C-like"/>
</dbReference>
<dbReference type="InterPro" id="IPR002110">
    <property type="entry name" value="Ankyrin_rpt"/>
</dbReference>
<dbReference type="CDD" id="cd17917">
    <property type="entry name" value="DEXHc_RHA-like"/>
    <property type="match status" value="1"/>
</dbReference>
<evidence type="ECO:0000256" key="7">
    <source>
        <dbReference type="PROSITE-ProRule" id="PRU00023"/>
    </source>
</evidence>
<accession>E0VS89</accession>
<dbReference type="InterPro" id="IPR059023">
    <property type="entry name" value="RNA_hel_CTD"/>
</dbReference>
<dbReference type="STRING" id="121224.E0VS89"/>
<dbReference type="OrthoDB" id="6103986at2759"/>
<dbReference type="InterPro" id="IPR036770">
    <property type="entry name" value="Ankyrin_rpt-contain_sf"/>
</dbReference>
<evidence type="ECO:0000256" key="1">
    <source>
        <dbReference type="ARBA" id="ARBA00022741"/>
    </source>
</evidence>
<evidence type="ECO:0000313" key="13">
    <source>
        <dbReference type="Proteomes" id="UP000009046"/>
    </source>
</evidence>
<dbReference type="Gene3D" id="3.30.1370.50">
    <property type="entry name" value="R3H-like domain"/>
    <property type="match status" value="1"/>
</dbReference>
<dbReference type="SMART" id="SM00248">
    <property type="entry name" value="ANK"/>
    <property type="match status" value="2"/>
</dbReference>
<dbReference type="InterPro" id="IPR036867">
    <property type="entry name" value="R3H_dom_sf"/>
</dbReference>
<keyword evidence="2" id="KW-0378">Hydrolase</keyword>
<evidence type="ECO:0000313" key="12">
    <source>
        <dbReference type="EnsemblMetazoa" id="PHUM413470-PA"/>
    </source>
</evidence>
<dbReference type="GeneID" id="8234306"/>
<dbReference type="Pfam" id="PF04146">
    <property type="entry name" value="YTH"/>
    <property type="match status" value="1"/>
</dbReference>
<keyword evidence="5" id="KW-0694">RNA-binding</keyword>
<dbReference type="Gene3D" id="3.40.50.300">
    <property type="entry name" value="P-loop containing nucleotide triphosphate hydrolases"/>
    <property type="match status" value="2"/>
</dbReference>
<dbReference type="PROSITE" id="PS50882">
    <property type="entry name" value="YTH"/>
    <property type="match status" value="1"/>
</dbReference>
<evidence type="ECO:0000259" key="10">
    <source>
        <dbReference type="PROSITE" id="PS51194"/>
    </source>
</evidence>
<dbReference type="Pfam" id="PF00270">
    <property type="entry name" value="DEAD"/>
    <property type="match status" value="1"/>
</dbReference>
<dbReference type="CDD" id="cd18791">
    <property type="entry name" value="SF2_C_RHA"/>
    <property type="match status" value="1"/>
</dbReference>
<evidence type="ECO:0000256" key="5">
    <source>
        <dbReference type="ARBA" id="ARBA00022884"/>
    </source>
</evidence>
<dbReference type="PROSITE" id="PS51194">
    <property type="entry name" value="HELICASE_CTER"/>
    <property type="match status" value="1"/>
</dbReference>
<evidence type="ECO:0000313" key="11">
    <source>
        <dbReference type="EMBL" id="EEB16245.1"/>
    </source>
</evidence>
<dbReference type="PROSITE" id="PS50297">
    <property type="entry name" value="ANK_REP_REGION"/>
    <property type="match status" value="1"/>
</dbReference>
<dbReference type="GO" id="GO:0003723">
    <property type="term" value="F:RNA binding"/>
    <property type="evidence" value="ECO:0007669"/>
    <property type="project" value="UniProtKB-KW"/>
</dbReference>
<organism>
    <name type="scientific">Pediculus humanus subsp. corporis</name>
    <name type="common">Body louse</name>
    <dbReference type="NCBI Taxonomy" id="121224"/>
    <lineage>
        <taxon>Eukaryota</taxon>
        <taxon>Metazoa</taxon>
        <taxon>Ecdysozoa</taxon>
        <taxon>Arthropoda</taxon>
        <taxon>Hexapoda</taxon>
        <taxon>Insecta</taxon>
        <taxon>Pterygota</taxon>
        <taxon>Neoptera</taxon>
        <taxon>Paraneoptera</taxon>
        <taxon>Psocodea</taxon>
        <taxon>Troctomorpha</taxon>
        <taxon>Phthiraptera</taxon>
        <taxon>Anoplura</taxon>
        <taxon>Pediculidae</taxon>
        <taxon>Pediculus</taxon>
    </lineage>
</organism>
<dbReference type="PANTHER" id="PTHR18934">
    <property type="entry name" value="ATP-DEPENDENT RNA HELICASE"/>
    <property type="match status" value="1"/>
</dbReference>
<dbReference type="Pfam" id="PF12796">
    <property type="entry name" value="Ank_2"/>
    <property type="match status" value="1"/>
</dbReference>
<dbReference type="SUPFAM" id="SSF48403">
    <property type="entry name" value="Ankyrin repeat"/>
    <property type="match status" value="1"/>
</dbReference>
<evidence type="ECO:0000259" key="9">
    <source>
        <dbReference type="PROSITE" id="PS51192"/>
    </source>
</evidence>
<reference evidence="11" key="1">
    <citation type="submission" date="2007-04" db="EMBL/GenBank/DDBJ databases">
        <title>Annotation of Pediculus humanus corporis strain USDA.</title>
        <authorList>
            <person name="Kirkness E."/>
            <person name="Hannick L."/>
            <person name="Hass B."/>
            <person name="Bruggner R."/>
            <person name="Lawson D."/>
            <person name="Bidwell S."/>
            <person name="Joardar V."/>
            <person name="Caler E."/>
            <person name="Walenz B."/>
            <person name="Inman J."/>
            <person name="Schobel S."/>
            <person name="Galinsky K."/>
            <person name="Amedeo P."/>
            <person name="Strausberg R."/>
        </authorList>
    </citation>
    <scope>NUCLEOTIDE SEQUENCE</scope>
    <source>
        <strain evidence="11">USDA</strain>
    </source>
</reference>
<gene>
    <name evidence="12" type="primary">8234306</name>
    <name evidence="11" type="ORF">Phum_PHUM413470</name>
</gene>
<dbReference type="InterPro" id="IPR007275">
    <property type="entry name" value="YTH_domain"/>
</dbReference>
<keyword evidence="4" id="KW-0067">ATP-binding</keyword>
<feature type="domain" description="Helicase ATP-binding" evidence="9">
    <location>
        <begin position="168"/>
        <end position="334"/>
    </location>
</feature>
<dbReference type="HOGENOM" id="CLU_001832_1_6_1"/>
<proteinExistence type="inferred from homology"/>
<dbReference type="CTD" id="8234306"/>
<evidence type="ECO:0000256" key="2">
    <source>
        <dbReference type="ARBA" id="ARBA00022801"/>
    </source>
</evidence>
<keyword evidence="13" id="KW-1185">Reference proteome</keyword>
<dbReference type="Proteomes" id="UP000009046">
    <property type="component" value="Unassembled WGS sequence"/>
</dbReference>
<dbReference type="EMBL" id="DS235746">
    <property type="protein sequence ID" value="EEB16245.1"/>
    <property type="molecule type" value="Genomic_DNA"/>
</dbReference>
<keyword evidence="7" id="KW-0040">ANK repeat</keyword>
<evidence type="ECO:0000256" key="4">
    <source>
        <dbReference type="ARBA" id="ARBA00022840"/>
    </source>
</evidence>
<dbReference type="Pfam" id="PF07717">
    <property type="entry name" value="OB_NTP_bind"/>
    <property type="match status" value="1"/>
</dbReference>
<dbReference type="RefSeq" id="XP_002428983.1">
    <property type="nucleotide sequence ID" value="XM_002428938.1"/>
</dbReference>
<dbReference type="Pfam" id="PF00271">
    <property type="entry name" value="Helicase_C"/>
    <property type="match status" value="1"/>
</dbReference>
<dbReference type="PROSITE" id="PS50088">
    <property type="entry name" value="ANK_REPEAT"/>
    <property type="match status" value="1"/>
</dbReference>
<dbReference type="PROSITE" id="PS51192">
    <property type="entry name" value="HELICASE_ATP_BIND_1"/>
    <property type="match status" value="1"/>
</dbReference>
<dbReference type="Pfam" id="PF04408">
    <property type="entry name" value="WHD_HA2"/>
    <property type="match status" value="1"/>
</dbReference>
<dbReference type="FunFam" id="3.40.50.300:FF:000526">
    <property type="entry name" value="DExH-box ATP-dependent RNA helicase DExH3"/>
    <property type="match status" value="1"/>
</dbReference>
<comment type="similarity">
    <text evidence="6">Belongs to the DExH box helicase family.</text>
</comment>
<sequence>MPKKKNNNNVGLVSEHVRIAVDVALRNFSSSEQTEIEFPSSLAAYERAYIHGLAAKLGLRKKTNRVLTVYKREGSTIVQADAKFQLNRVGRQMIYNLLTKFPLSSRERQDLLPQTERDRINHDLRELNKPLGRLPAGMIQVPPAPGSNPILQAFRQTLPIWSHKDEIIRTINNHQVCIIQGETGSGKTTQVPQFILEHYRSLNKRCRIVVVEPRRIAVVNVCERVCLERNEKMGHSVGYQIRLESRISPMTVLTFCTSGVLLRTLMFGETSVANISHIIIDEVQERDKFCDFLLIVLRDLLSKFRNLHLILMSATLDSDMFSKYFMNCPVVSVPGRMFPVKEYFLEDVLKLTRYMSKPMLKIKQELMSKKLQKEKLQKWEALINSECKTDKENVSPNPILDKNNVIKKEDADSSVNEVMDITIEEAFLTGLDDKMTQLLHLILSEHVSVDYQHSKTGMTPLMVAAARNSLNTIEQLLLLGADMSIKASNDKTAFDWTVMLGHKEAADLIQSYSEKNIAQINEAVLISKETSLSEEDKELLDIYHSSFNDDDIDINLLMSLLIQVHCTQPKGAILVFLAGYDDITAVKERIASEDAKFFGHMKYVVYTLHSKMQTGDQRKVFKQTPHNVRKIILATNIAETSLNIDDVAYVIDSGKMKEKCHDPLTNVSGLNKIWISQYCAEQRKGRAGRTQPGVCYRLFSSIRYKAMEPQQTPAMLRLSLQELCLHSKLLAPANTPIAEFLSKAIEPPPFTVTRSSVQHLKTIEALDSWEDLTELGIHLLDLPVEPRLGKILLYGCILKCLDPVLTIVCCLAYNDPFVLPLRSSQKQELNLVRQKFAAGTFSDHMVLLRAFQGWQQARSNGWEKSFCQKNFISSATMEMIMGIRTQLLAQLRASGFVRSRAPGDIRDLNANSENWAAVKAALCAGLYPNLARVDREQGVLRTRKECKVNIHTSSALRKVSNNNNNNNNEISLAQVSLKTIENLPSDWIIYEELERYGRYCHLKRCTVVSPLTIAIFSGPSRLPLESVCEAEAYQPNGIVDVDSDSEVEEKTEGNRSSLKIDDWVLFKIDSEAAQLVLQLRQKWHSLFLRKMRTPGRPGLPFDDIVVKTVISVLSAEEQALNLTQPQGVGQRPRPCNLEHVKDDDFFSSSPANPVHVNVEKKNVKKQVGRETPGSCNTSSPPEGCETLQNMNYLTAGNISKSRYFVIKVHSLKAFDNSITKETWNFAPNTERRINRALKESKEVFLIFSVQGSGNFQGIAKLVNMTDGPVVSCNQMPLQWLKRGNLPFQATRHLFNPLNENRRVQSSRDGQEIEPSIGAALCSLWDNKINVNKLYTEESQGVCGRPVKNYQSQTGFDTNSYQKKC</sequence>
<dbReference type="Gene3D" id="3.10.590.10">
    <property type="entry name" value="ph1033 like domains"/>
    <property type="match status" value="1"/>
</dbReference>
<dbReference type="InterPro" id="IPR007502">
    <property type="entry name" value="Helicase-assoc_dom"/>
</dbReference>
<keyword evidence="3 11" id="KW-0347">Helicase</keyword>
<evidence type="ECO:0000259" key="8">
    <source>
        <dbReference type="PROSITE" id="PS50882"/>
    </source>
</evidence>
<protein>
    <submittedName>
        <fullName evidence="11 12">ATP-dependent RNA helicase, putative</fullName>
    </submittedName>
</protein>